<name>A0A537LXT6_9BACT</name>
<gene>
    <name evidence="6" type="ORF">E6H02_05925</name>
</gene>
<comment type="similarity">
    <text evidence="5">Belongs to the creatininase superfamily.</text>
</comment>
<comment type="caution">
    <text evidence="6">The sequence shown here is derived from an EMBL/GenBank/DDBJ whole genome shotgun (WGS) entry which is preliminary data.</text>
</comment>
<sequence length="160" mass="17490">MRKHRLQDMSWMEAEEAFKRADTVIVPVGTLHAHGPIPIGIDARSVEKLADEVGRRTGLMVLPVLAYGENDKMKHYPGTITIDQHLIEAVYTAVTAATTTPCFGPAGRHGASACWSPSWNGAASRRLSCHSCSRKAISRRSLALPSWRSPSPSTGRRSRT</sequence>
<organism evidence="6 7">
    <name type="scientific">Candidatus Segetimicrobium genomatis</name>
    <dbReference type="NCBI Taxonomy" id="2569760"/>
    <lineage>
        <taxon>Bacteria</taxon>
        <taxon>Bacillati</taxon>
        <taxon>Candidatus Sysuimicrobiota</taxon>
        <taxon>Candidatus Sysuimicrobiia</taxon>
        <taxon>Candidatus Sysuimicrobiales</taxon>
        <taxon>Candidatus Segetimicrobiaceae</taxon>
        <taxon>Candidatus Segetimicrobium</taxon>
    </lineage>
</organism>
<dbReference type="Proteomes" id="UP000320393">
    <property type="component" value="Unassembled WGS sequence"/>
</dbReference>
<evidence type="ECO:0000256" key="5">
    <source>
        <dbReference type="ARBA" id="ARBA00024029"/>
    </source>
</evidence>
<keyword evidence="3" id="KW-0378">Hydrolase</keyword>
<evidence type="ECO:0000256" key="1">
    <source>
        <dbReference type="ARBA" id="ARBA00001947"/>
    </source>
</evidence>
<evidence type="ECO:0000313" key="6">
    <source>
        <dbReference type="EMBL" id="TMJ12447.1"/>
    </source>
</evidence>
<dbReference type="Gene3D" id="3.40.50.10310">
    <property type="entry name" value="Creatininase"/>
    <property type="match status" value="1"/>
</dbReference>
<proteinExistence type="inferred from homology"/>
<accession>A0A537LXT6</accession>
<evidence type="ECO:0000313" key="7">
    <source>
        <dbReference type="Proteomes" id="UP000320393"/>
    </source>
</evidence>
<dbReference type="AlphaFoldDB" id="A0A537LXT6"/>
<dbReference type="PANTHER" id="PTHR35005">
    <property type="entry name" value="3-DEHYDRO-SCYLLO-INOSOSE HYDROLASE"/>
    <property type="match status" value="1"/>
</dbReference>
<dbReference type="Pfam" id="PF02633">
    <property type="entry name" value="Creatininase"/>
    <property type="match status" value="1"/>
</dbReference>
<dbReference type="PANTHER" id="PTHR35005:SF1">
    <property type="entry name" value="2-AMINO-5-FORMYLAMINO-6-RIBOSYLAMINOPYRIMIDIN-4(3H)-ONE 5'-MONOPHOSPHATE DEFORMYLASE"/>
    <property type="match status" value="1"/>
</dbReference>
<dbReference type="InterPro" id="IPR024087">
    <property type="entry name" value="Creatininase-like_sf"/>
</dbReference>
<dbReference type="GO" id="GO:0046872">
    <property type="term" value="F:metal ion binding"/>
    <property type="evidence" value="ECO:0007669"/>
    <property type="project" value="UniProtKB-KW"/>
</dbReference>
<keyword evidence="4" id="KW-0862">Zinc</keyword>
<evidence type="ECO:0000256" key="4">
    <source>
        <dbReference type="ARBA" id="ARBA00022833"/>
    </source>
</evidence>
<reference evidence="6 7" key="1">
    <citation type="journal article" date="2019" name="Nat. Microbiol.">
        <title>Mediterranean grassland soil C-N compound turnover is dependent on rainfall and depth, and is mediated by genomically divergent microorganisms.</title>
        <authorList>
            <person name="Diamond S."/>
            <person name="Andeer P.F."/>
            <person name="Li Z."/>
            <person name="Crits-Christoph A."/>
            <person name="Burstein D."/>
            <person name="Anantharaman K."/>
            <person name="Lane K.R."/>
            <person name="Thomas B.C."/>
            <person name="Pan C."/>
            <person name="Northen T.R."/>
            <person name="Banfield J.F."/>
        </authorList>
    </citation>
    <scope>NUCLEOTIDE SEQUENCE [LARGE SCALE GENOMIC DNA]</scope>
    <source>
        <strain evidence="6">NP_5</strain>
    </source>
</reference>
<protein>
    <submittedName>
        <fullName evidence="6">Creatininase family protein</fullName>
    </submittedName>
</protein>
<evidence type="ECO:0000256" key="3">
    <source>
        <dbReference type="ARBA" id="ARBA00022801"/>
    </source>
</evidence>
<evidence type="ECO:0000256" key="2">
    <source>
        <dbReference type="ARBA" id="ARBA00022723"/>
    </source>
</evidence>
<dbReference type="EMBL" id="VBAM01000184">
    <property type="protein sequence ID" value="TMJ12447.1"/>
    <property type="molecule type" value="Genomic_DNA"/>
</dbReference>
<dbReference type="GO" id="GO:0016811">
    <property type="term" value="F:hydrolase activity, acting on carbon-nitrogen (but not peptide) bonds, in linear amides"/>
    <property type="evidence" value="ECO:0007669"/>
    <property type="project" value="TreeGrafter"/>
</dbReference>
<dbReference type="InterPro" id="IPR003785">
    <property type="entry name" value="Creatininase/forma_Hydrolase"/>
</dbReference>
<keyword evidence="2" id="KW-0479">Metal-binding</keyword>
<dbReference type="SUPFAM" id="SSF102215">
    <property type="entry name" value="Creatininase"/>
    <property type="match status" value="1"/>
</dbReference>
<dbReference type="GO" id="GO:0009231">
    <property type="term" value="P:riboflavin biosynthetic process"/>
    <property type="evidence" value="ECO:0007669"/>
    <property type="project" value="TreeGrafter"/>
</dbReference>
<comment type="cofactor">
    <cofactor evidence="1">
        <name>Zn(2+)</name>
        <dbReference type="ChEBI" id="CHEBI:29105"/>
    </cofactor>
</comment>